<protein>
    <recommendedName>
        <fullName evidence="3">Zn(2)-C6 fungal-type domain-containing protein</fullName>
    </recommendedName>
</protein>
<dbReference type="Gene3D" id="4.10.240.10">
    <property type="entry name" value="Zn(2)-C6 fungal-type DNA-binding domain"/>
    <property type="match status" value="1"/>
</dbReference>
<dbReference type="Proteomes" id="UP000566819">
    <property type="component" value="Unassembled WGS sequence"/>
</dbReference>
<feature type="compositionally biased region" description="Polar residues" evidence="2">
    <location>
        <begin position="179"/>
        <end position="194"/>
    </location>
</feature>
<proteinExistence type="predicted"/>
<name>A0A8H4W837_9HELO</name>
<dbReference type="GO" id="GO:0008270">
    <property type="term" value="F:zinc ion binding"/>
    <property type="evidence" value="ECO:0007669"/>
    <property type="project" value="InterPro"/>
</dbReference>
<evidence type="ECO:0000259" key="3">
    <source>
        <dbReference type="PROSITE" id="PS50048"/>
    </source>
</evidence>
<evidence type="ECO:0000256" key="1">
    <source>
        <dbReference type="ARBA" id="ARBA00023242"/>
    </source>
</evidence>
<dbReference type="SUPFAM" id="SSF57701">
    <property type="entry name" value="Zn2/Cys6 DNA-binding domain"/>
    <property type="match status" value="1"/>
</dbReference>
<feature type="region of interest" description="Disordered" evidence="2">
    <location>
        <begin position="325"/>
        <end position="350"/>
    </location>
</feature>
<dbReference type="PROSITE" id="PS50048">
    <property type="entry name" value="ZN2_CY6_FUNGAL_2"/>
    <property type="match status" value="1"/>
</dbReference>
<feature type="region of interest" description="Disordered" evidence="2">
    <location>
        <begin position="49"/>
        <end position="104"/>
    </location>
</feature>
<evidence type="ECO:0000256" key="2">
    <source>
        <dbReference type="SAM" id="MobiDB-lite"/>
    </source>
</evidence>
<dbReference type="InterPro" id="IPR036864">
    <property type="entry name" value="Zn2-C6_fun-type_DNA-bd_sf"/>
</dbReference>
<dbReference type="GO" id="GO:0000981">
    <property type="term" value="F:DNA-binding transcription factor activity, RNA polymerase II-specific"/>
    <property type="evidence" value="ECO:0007669"/>
    <property type="project" value="InterPro"/>
</dbReference>
<feature type="region of interest" description="Disordered" evidence="2">
    <location>
        <begin position="160"/>
        <end position="194"/>
    </location>
</feature>
<evidence type="ECO:0000313" key="4">
    <source>
        <dbReference type="EMBL" id="KAF4636821.1"/>
    </source>
</evidence>
<reference evidence="4 5" key="1">
    <citation type="submission" date="2020-03" db="EMBL/GenBank/DDBJ databases">
        <title>Draft Genome Sequence of Cudoniella acicularis.</title>
        <authorList>
            <person name="Buettner E."/>
            <person name="Kellner H."/>
        </authorList>
    </citation>
    <scope>NUCLEOTIDE SEQUENCE [LARGE SCALE GENOMIC DNA]</scope>
    <source>
        <strain evidence="4 5">DSM 108380</strain>
    </source>
</reference>
<evidence type="ECO:0000313" key="5">
    <source>
        <dbReference type="Proteomes" id="UP000566819"/>
    </source>
</evidence>
<accession>A0A8H4W837</accession>
<comment type="caution">
    <text evidence="4">The sequence shown here is derived from an EMBL/GenBank/DDBJ whole genome shotgun (WGS) entry which is preliminary data.</text>
</comment>
<gene>
    <name evidence="4" type="ORF">G7Y89_g1272</name>
</gene>
<feature type="domain" description="Zn(2)-C6 fungal-type" evidence="3">
    <location>
        <begin position="11"/>
        <end position="47"/>
    </location>
</feature>
<dbReference type="EMBL" id="JAAMPI010000048">
    <property type="protein sequence ID" value="KAF4636821.1"/>
    <property type="molecule type" value="Genomic_DNA"/>
</dbReference>
<dbReference type="AlphaFoldDB" id="A0A8H4W837"/>
<dbReference type="InterPro" id="IPR001138">
    <property type="entry name" value="Zn2Cys6_DnaBD"/>
</dbReference>
<feature type="compositionally biased region" description="Polar residues" evidence="2">
    <location>
        <begin position="69"/>
        <end position="83"/>
    </location>
</feature>
<sequence length="488" mass="55039">MPVQRQTQREACDYCHNKKLKCETIQMSEGQSRKCRKCFQGNMECTFSPRQPSAPRRRRKTVRAESLSEIGQKTPNIEPQNVYESEERFSPISPSSTSDRDSSSQLLTDVQVHFSDDWNYLPFEFSTECFDGHEIQQWALLGRNLGQSEFEQLKPGKAQEEYLPCPPTASLDNAHLPDPQNSRSSNETATLSPQSGCLNFQRRIDSSNNIPTQNGRYDDRERHVYTSSPVLQALYDLNVSVHKHALALPQMDPDEKIVTPENGINHHIEKTQSHTLSFLDPFEGHKLNFPFDDTLAFSNAFISSLSEILSQHNVGTQTLSFLNTPASSPDSISSPSFPGEGANNSTKRSNSDLDDAATLLILSCYLSLLKIYDAFFAQATQALSSHSQCSFNLPGIRIGSFTVPLKSKLSPHFISFTIEIAYQTYVELRHCIESLRVFVRSTRGSQSMTCIAETTLELVQGRERLLEERIQQALKARGNFEKEQVPRD</sequence>
<keyword evidence="1" id="KW-0539">Nucleus</keyword>
<dbReference type="CDD" id="cd00067">
    <property type="entry name" value="GAL4"/>
    <property type="match status" value="1"/>
</dbReference>
<keyword evidence="5" id="KW-1185">Reference proteome</keyword>
<dbReference type="OrthoDB" id="4764644at2759"/>
<feature type="compositionally biased region" description="Low complexity" evidence="2">
    <location>
        <begin position="325"/>
        <end position="338"/>
    </location>
</feature>
<organism evidence="4 5">
    <name type="scientific">Cudoniella acicularis</name>
    <dbReference type="NCBI Taxonomy" id="354080"/>
    <lineage>
        <taxon>Eukaryota</taxon>
        <taxon>Fungi</taxon>
        <taxon>Dikarya</taxon>
        <taxon>Ascomycota</taxon>
        <taxon>Pezizomycotina</taxon>
        <taxon>Leotiomycetes</taxon>
        <taxon>Helotiales</taxon>
        <taxon>Tricladiaceae</taxon>
        <taxon>Cudoniella</taxon>
    </lineage>
</organism>
<dbReference type="PROSITE" id="PS00463">
    <property type="entry name" value="ZN2_CY6_FUNGAL_1"/>
    <property type="match status" value="1"/>
</dbReference>